<gene>
    <name evidence="1" type="ORF">BLA29_007062</name>
</gene>
<accession>A0A1Y3B7H9</accession>
<organism evidence="1 2">
    <name type="scientific">Euroglyphus maynei</name>
    <name type="common">Mayne's house dust mite</name>
    <dbReference type="NCBI Taxonomy" id="6958"/>
    <lineage>
        <taxon>Eukaryota</taxon>
        <taxon>Metazoa</taxon>
        <taxon>Ecdysozoa</taxon>
        <taxon>Arthropoda</taxon>
        <taxon>Chelicerata</taxon>
        <taxon>Arachnida</taxon>
        <taxon>Acari</taxon>
        <taxon>Acariformes</taxon>
        <taxon>Sarcoptiformes</taxon>
        <taxon>Astigmata</taxon>
        <taxon>Psoroptidia</taxon>
        <taxon>Analgoidea</taxon>
        <taxon>Pyroglyphidae</taxon>
        <taxon>Pyroglyphinae</taxon>
        <taxon>Euroglyphus</taxon>
    </lineage>
</organism>
<reference evidence="1 2" key="1">
    <citation type="submission" date="2017-03" db="EMBL/GenBank/DDBJ databases">
        <title>Genome Survey of Euroglyphus maynei.</title>
        <authorList>
            <person name="Arlian L.G."/>
            <person name="Morgan M.S."/>
            <person name="Rider S.D."/>
        </authorList>
    </citation>
    <scope>NUCLEOTIDE SEQUENCE [LARGE SCALE GENOMIC DNA]</scope>
    <source>
        <strain evidence="1">Arlian Lab</strain>
        <tissue evidence="1">Whole body</tissue>
    </source>
</reference>
<comment type="caution">
    <text evidence="1">The sequence shown here is derived from an EMBL/GenBank/DDBJ whole genome shotgun (WGS) entry which is preliminary data.</text>
</comment>
<keyword evidence="2" id="KW-1185">Reference proteome</keyword>
<protein>
    <submittedName>
        <fullName evidence="1">Uncharacterized protein</fullName>
    </submittedName>
</protein>
<dbReference type="EMBL" id="MUJZ01035536">
    <property type="protein sequence ID" value="OTF76830.1"/>
    <property type="molecule type" value="Genomic_DNA"/>
</dbReference>
<dbReference type="Proteomes" id="UP000194236">
    <property type="component" value="Unassembled WGS sequence"/>
</dbReference>
<dbReference type="AlphaFoldDB" id="A0A1Y3B7H9"/>
<name>A0A1Y3B7H9_EURMA</name>
<sequence length="252" mass="29780">MESDRKFDEERRNESFDEECITRVFHKIESLLMSKYPDHWEMLDYLFRDEQCSIEKAEKFITSECLCEYVCLLQQLFRCSSNNTANDQRDQQEIRHRISSFCRRLMAKHPTIVSMFIPQLANLLKANDIDDNSTAASGVGPNLHFSNVIKTNLFYSDSNRIEVPIADEDLFQLINWLYPGHNLPQLFQFIEKARQILKEDLCHLFNNNKGNHFLSHGRSLVRTDPFSQQYTMPIMDHLLLFILHENPPFKQQ</sequence>
<feature type="non-terminal residue" evidence="1">
    <location>
        <position position="252"/>
    </location>
</feature>
<proteinExistence type="predicted"/>
<evidence type="ECO:0000313" key="1">
    <source>
        <dbReference type="EMBL" id="OTF76830.1"/>
    </source>
</evidence>
<evidence type="ECO:0000313" key="2">
    <source>
        <dbReference type="Proteomes" id="UP000194236"/>
    </source>
</evidence>